<reference evidence="1" key="1">
    <citation type="submission" date="2011-11" db="EMBL/GenBank/DDBJ databases">
        <title>The Genome Sequence of Fusarium oxysporum PHW808.</title>
        <authorList>
            <consortium name="The Broad Institute Genome Sequencing Platform"/>
            <person name="Ma L.-J."/>
            <person name="Gale L.R."/>
            <person name="Schwartz D.C."/>
            <person name="Zhou S."/>
            <person name="Corby-Kistler H."/>
            <person name="Young S.K."/>
            <person name="Zeng Q."/>
            <person name="Gargeya S."/>
            <person name="Fitzgerald M."/>
            <person name="Haas B."/>
            <person name="Abouelleil A."/>
            <person name="Alvarado L."/>
            <person name="Arachchi H.M."/>
            <person name="Berlin A."/>
            <person name="Brown A."/>
            <person name="Chapman S.B."/>
            <person name="Chen Z."/>
            <person name="Dunbar C."/>
            <person name="Freedman E."/>
            <person name="Gearin G."/>
            <person name="Goldberg J."/>
            <person name="Griggs A."/>
            <person name="Gujja S."/>
            <person name="Heiman D."/>
            <person name="Howarth C."/>
            <person name="Larson L."/>
            <person name="Lui A."/>
            <person name="MacDonald P.J.P."/>
            <person name="Montmayeur A."/>
            <person name="Murphy C."/>
            <person name="Neiman D."/>
            <person name="Pearson M."/>
            <person name="Priest M."/>
            <person name="Roberts A."/>
            <person name="Saif S."/>
            <person name="Shea T."/>
            <person name="Shenoy N."/>
            <person name="Sisk P."/>
            <person name="Stolte C."/>
            <person name="Sykes S."/>
            <person name="Wortman J."/>
            <person name="Nusbaum C."/>
            <person name="Birren B."/>
        </authorList>
    </citation>
    <scope>NUCLEOTIDE SEQUENCE [LARGE SCALE GENOMIC DNA]</scope>
    <source>
        <strain evidence="1">54008</strain>
    </source>
</reference>
<dbReference type="HOGENOM" id="CLU_3175452_0_0_1"/>
<evidence type="ECO:0000313" key="1">
    <source>
        <dbReference type="EMBL" id="EXL71281.1"/>
    </source>
</evidence>
<organism evidence="1">
    <name type="scientific">Fusarium oxysporum f. sp. conglutinans race 2 54008</name>
    <dbReference type="NCBI Taxonomy" id="1089457"/>
    <lineage>
        <taxon>Eukaryota</taxon>
        <taxon>Fungi</taxon>
        <taxon>Dikarya</taxon>
        <taxon>Ascomycota</taxon>
        <taxon>Pezizomycotina</taxon>
        <taxon>Sordariomycetes</taxon>
        <taxon>Hypocreomycetidae</taxon>
        <taxon>Hypocreales</taxon>
        <taxon>Nectriaceae</taxon>
        <taxon>Fusarium</taxon>
        <taxon>Fusarium oxysporum species complex</taxon>
    </lineage>
</organism>
<name>X0HHK3_FUSOX</name>
<sequence length="47" mass="5557">MLLQQLLYGLKESCMDLITLRAIFIHHGNRQYLDTQLVRNLSNRINV</sequence>
<dbReference type="EMBL" id="KK033227">
    <property type="protein sequence ID" value="EXL71281.1"/>
    <property type="molecule type" value="Genomic_DNA"/>
</dbReference>
<dbReference type="AlphaFoldDB" id="X0HHK3"/>
<accession>X0HHK3</accession>
<proteinExistence type="predicted"/>
<dbReference type="Proteomes" id="UP000030676">
    <property type="component" value="Unassembled WGS sequence"/>
</dbReference>
<gene>
    <name evidence="1" type="ORF">FOPG_12934</name>
</gene>
<protein>
    <submittedName>
        <fullName evidence="1">Uncharacterized protein</fullName>
    </submittedName>
</protein>
<reference evidence="1" key="2">
    <citation type="submission" date="2014-03" db="EMBL/GenBank/DDBJ databases">
        <title>The Genome Annotation of Fusarium oxysporum PHW808.</title>
        <authorList>
            <consortium name="The Broad Institute Genomics Platform"/>
            <person name="Ma L.-J."/>
            <person name="Corby-Kistler H."/>
            <person name="Broz K."/>
            <person name="Gale L.R."/>
            <person name="Jonkers W."/>
            <person name="O'Donnell K."/>
            <person name="Ploetz R."/>
            <person name="Steinberg C."/>
            <person name="Schwartz D.C."/>
            <person name="VanEtten H."/>
            <person name="Zhou S."/>
            <person name="Young S.K."/>
            <person name="Zeng Q."/>
            <person name="Gargeya S."/>
            <person name="Fitzgerald M."/>
            <person name="Abouelleil A."/>
            <person name="Alvarado L."/>
            <person name="Chapman S.B."/>
            <person name="Gainer-Dewar J."/>
            <person name="Goldberg J."/>
            <person name="Griggs A."/>
            <person name="Gujja S."/>
            <person name="Hansen M."/>
            <person name="Howarth C."/>
            <person name="Imamovic A."/>
            <person name="Ireland A."/>
            <person name="Larimer J."/>
            <person name="McCowan C."/>
            <person name="Murphy C."/>
            <person name="Pearson M."/>
            <person name="Poon T.W."/>
            <person name="Priest M."/>
            <person name="Roberts A."/>
            <person name="Saif S."/>
            <person name="Shea T."/>
            <person name="Sykes S."/>
            <person name="Wortman J."/>
            <person name="Nusbaum C."/>
            <person name="Birren B."/>
        </authorList>
    </citation>
    <scope>NUCLEOTIDE SEQUENCE</scope>
    <source>
        <strain evidence="1">54008</strain>
    </source>
</reference>